<proteinExistence type="predicted"/>
<name>A0ABT8DE56_9FLAO</name>
<keyword evidence="3" id="KW-1185">Reference proteome</keyword>
<dbReference type="RefSeq" id="WP_290253662.1">
    <property type="nucleotide sequence ID" value="NZ_JAUGQQ010000002.1"/>
</dbReference>
<protein>
    <recommendedName>
        <fullName evidence="1">Novel STAND NTPase 1 domain-containing protein</fullName>
    </recommendedName>
</protein>
<accession>A0ABT8DE56</accession>
<dbReference type="InterPro" id="IPR049052">
    <property type="entry name" value="nSTAND1"/>
</dbReference>
<reference evidence="2 3" key="1">
    <citation type="submission" date="2023-06" db="EMBL/GenBank/DDBJ databases">
        <authorList>
            <person name="Ye Y.-Q."/>
            <person name="Du Z.-J."/>
        </authorList>
    </citation>
    <scope>NUCLEOTIDE SEQUENCE [LARGE SCALE GENOMIC DNA]</scope>
    <source>
        <strain evidence="2 3">SDUM287046</strain>
    </source>
</reference>
<comment type="caution">
    <text evidence="2">The sequence shown here is derived from an EMBL/GenBank/DDBJ whole genome shotgun (WGS) entry which is preliminary data.</text>
</comment>
<dbReference type="Gene3D" id="3.40.50.300">
    <property type="entry name" value="P-loop containing nucleotide triphosphate hydrolases"/>
    <property type="match status" value="1"/>
</dbReference>
<feature type="domain" description="Novel STAND NTPase 1" evidence="1">
    <location>
        <begin position="8"/>
        <end position="421"/>
    </location>
</feature>
<dbReference type="EMBL" id="JAUGQQ010000002">
    <property type="protein sequence ID" value="MDN3723570.1"/>
    <property type="molecule type" value="Genomic_DNA"/>
</dbReference>
<dbReference type="SUPFAM" id="SSF52540">
    <property type="entry name" value="P-loop containing nucleoside triphosphate hydrolases"/>
    <property type="match status" value="1"/>
</dbReference>
<dbReference type="Proteomes" id="UP001244787">
    <property type="component" value="Unassembled WGS sequence"/>
</dbReference>
<dbReference type="InterPro" id="IPR027417">
    <property type="entry name" value="P-loop_NTPase"/>
</dbReference>
<evidence type="ECO:0000259" key="1">
    <source>
        <dbReference type="Pfam" id="PF20703"/>
    </source>
</evidence>
<dbReference type="Pfam" id="PF20703">
    <property type="entry name" value="nSTAND1"/>
    <property type="match status" value="1"/>
</dbReference>
<sequence>MSDSFFNPYVGLRPFQEEENLLFFGRDEQTLELLQRLHANRFVAVVGSSGSGKSSLIRAGLIPALKGGFLVENSSQWLIAIMKPGQNPVYNLAATILNQIDPNITTAQIQAFVIRIKKEGASAILDVIEPLRENKNSNFFLLVDQFEELFRFSLKQKDAAFKTEAIDFVNLILKLSEQKQIPFYVVLTMRSDFIGDCAEFFGLPEALNKSQYLVPRLNRFELKKVIEGPAKLYGGKFNAALTSQLINDLGEVKDELPLVQHALMRMWTHKYPASAHGELDLQDYNDIGGIENALSVHANEALNELSPDEQALAKVLFQALTTIDENGRKIRRPAKLSDLRELTGASEEKLLKIINNFIRNNRSFLVLTNIGDSTDKLIDISHESLIRHWKNLNNWVDEESEAAIHYKHLCDAYNAHREDRKDLLSGREFEITQEWFEKFRPNKIWAARYNEHFPEATKYLADSAKIHNAKKRNARRLRRVKKISRYTIVSLAFIGLFTYFIFQPSMEQLDWRTAVSENNEEAYSTYLEAHPKGEYAEIAQNFLDSTMLQQAWQLASKENTVKAYQKYLNVAATEKDSLNNILGYSKFAKDTLVALERIESLKDRMANSNLDETAWNTAQEKNSLASYLRYIKNDSILGTHDDDAYKKIQEIGKNGFLYSGRSSANKIPNSIFKIIYRKDSAFNSNDIPQPNDIVKANENRYIYKDINVNNKSGNSIRIGDIYLIKSVNLQANAVFVEILYEP</sequence>
<evidence type="ECO:0000313" key="3">
    <source>
        <dbReference type="Proteomes" id="UP001244787"/>
    </source>
</evidence>
<organism evidence="2 3">
    <name type="scientific">Aequorivita aurantiaca</name>
    <dbReference type="NCBI Taxonomy" id="3053356"/>
    <lineage>
        <taxon>Bacteria</taxon>
        <taxon>Pseudomonadati</taxon>
        <taxon>Bacteroidota</taxon>
        <taxon>Flavobacteriia</taxon>
        <taxon>Flavobacteriales</taxon>
        <taxon>Flavobacteriaceae</taxon>
        <taxon>Aequorivita</taxon>
    </lineage>
</organism>
<gene>
    <name evidence="2" type="ORF">QRD02_04190</name>
</gene>
<evidence type="ECO:0000313" key="2">
    <source>
        <dbReference type="EMBL" id="MDN3723570.1"/>
    </source>
</evidence>